<evidence type="ECO:0000256" key="16">
    <source>
        <dbReference type="ARBA" id="ARBA00030048"/>
    </source>
</evidence>
<dbReference type="GO" id="GO:0005524">
    <property type="term" value="F:ATP binding"/>
    <property type="evidence" value="ECO:0007669"/>
    <property type="project" value="UniProtKB-KW"/>
</dbReference>
<dbReference type="PROSITE" id="PS01011">
    <property type="entry name" value="FOLYLPOLYGLU_SYNT_1"/>
    <property type="match status" value="1"/>
</dbReference>
<dbReference type="InterPro" id="IPR001645">
    <property type="entry name" value="Folylpolyglutamate_synth"/>
</dbReference>
<dbReference type="GO" id="GO:0004326">
    <property type="term" value="F:tetrahydrofolylpolyglutamate synthase activity"/>
    <property type="evidence" value="ECO:0007669"/>
    <property type="project" value="UniProtKB-EC"/>
</dbReference>
<comment type="catalytic activity">
    <reaction evidence="22">
        <text>7,8-dihydropteroate + L-glutamate + ATP = 7,8-dihydrofolate + ADP + phosphate + H(+)</text>
        <dbReference type="Rhea" id="RHEA:23584"/>
        <dbReference type="ChEBI" id="CHEBI:15378"/>
        <dbReference type="ChEBI" id="CHEBI:17839"/>
        <dbReference type="ChEBI" id="CHEBI:29985"/>
        <dbReference type="ChEBI" id="CHEBI:30616"/>
        <dbReference type="ChEBI" id="CHEBI:43474"/>
        <dbReference type="ChEBI" id="CHEBI:57451"/>
        <dbReference type="ChEBI" id="CHEBI:456216"/>
        <dbReference type="EC" id="6.3.2.12"/>
    </reaction>
</comment>
<dbReference type="GO" id="GO:0046654">
    <property type="term" value="P:tetrahydrofolate biosynthetic process"/>
    <property type="evidence" value="ECO:0007669"/>
    <property type="project" value="UniProtKB-UniPathway"/>
</dbReference>
<dbReference type="NCBIfam" id="NF008101">
    <property type="entry name" value="PRK10846.1"/>
    <property type="match status" value="1"/>
</dbReference>
<dbReference type="SUPFAM" id="SSF53244">
    <property type="entry name" value="MurD-like peptide ligases, peptide-binding domain"/>
    <property type="match status" value="1"/>
</dbReference>
<dbReference type="NCBIfam" id="TIGR01499">
    <property type="entry name" value="folC"/>
    <property type="match status" value="1"/>
</dbReference>
<evidence type="ECO:0000256" key="13">
    <source>
        <dbReference type="ARBA" id="ARBA00022840"/>
    </source>
</evidence>
<dbReference type="InterPro" id="IPR036565">
    <property type="entry name" value="Mur-like_cat_sf"/>
</dbReference>
<dbReference type="InterPro" id="IPR013221">
    <property type="entry name" value="Mur_ligase_cen"/>
</dbReference>
<evidence type="ECO:0000256" key="21">
    <source>
        <dbReference type="ARBA" id="ARBA00049035"/>
    </source>
</evidence>
<proteinExistence type="inferred from homology"/>
<comment type="catalytic activity">
    <reaction evidence="20">
        <text>10-formyltetrahydrofolyl-(gamma-L-Glu)(n) + L-glutamate + ATP = 10-formyltetrahydrofolyl-(gamma-L-Glu)(n+1) + ADP + phosphate + H(+)</text>
        <dbReference type="Rhea" id="RHEA:51904"/>
        <dbReference type="Rhea" id="RHEA-COMP:13088"/>
        <dbReference type="Rhea" id="RHEA-COMP:14300"/>
        <dbReference type="ChEBI" id="CHEBI:15378"/>
        <dbReference type="ChEBI" id="CHEBI:29985"/>
        <dbReference type="ChEBI" id="CHEBI:30616"/>
        <dbReference type="ChEBI" id="CHEBI:43474"/>
        <dbReference type="ChEBI" id="CHEBI:134413"/>
        <dbReference type="ChEBI" id="CHEBI:456216"/>
        <dbReference type="EC" id="6.3.2.17"/>
    </reaction>
</comment>
<keyword evidence="14" id="KW-0460">Magnesium</keyword>
<dbReference type="PANTHER" id="PTHR11136:SF0">
    <property type="entry name" value="DIHYDROFOLATE SYNTHETASE-RELATED"/>
    <property type="match status" value="1"/>
</dbReference>
<name>A0A6M4H4W1_9PROT</name>
<organism evidence="26 27">
    <name type="scientific">Usitatibacter palustris</name>
    <dbReference type="NCBI Taxonomy" id="2732487"/>
    <lineage>
        <taxon>Bacteria</taxon>
        <taxon>Pseudomonadati</taxon>
        <taxon>Pseudomonadota</taxon>
        <taxon>Betaproteobacteria</taxon>
        <taxon>Nitrosomonadales</taxon>
        <taxon>Usitatibacteraceae</taxon>
        <taxon>Usitatibacter</taxon>
    </lineage>
</organism>
<dbReference type="GO" id="GO:0008841">
    <property type="term" value="F:dihydrofolate synthase activity"/>
    <property type="evidence" value="ECO:0007669"/>
    <property type="project" value="UniProtKB-EC"/>
</dbReference>
<protein>
    <recommendedName>
        <fullName evidence="9">Dihydrofolate synthase/folylpolyglutamate synthase</fullName>
        <ecNumber evidence="7">6.3.2.12</ecNumber>
        <ecNumber evidence="8">6.3.2.17</ecNumber>
    </recommendedName>
    <alternativeName>
        <fullName evidence="18">Folylpoly-gamma-glutamate synthetase-dihydrofolate synthetase</fullName>
    </alternativeName>
    <alternativeName>
        <fullName evidence="16">Folylpolyglutamate synthetase</fullName>
    </alternativeName>
    <alternativeName>
        <fullName evidence="17">Tetrahydrofolylpolyglutamate synthase</fullName>
    </alternativeName>
</protein>
<dbReference type="FunCoup" id="A0A6M4H4W1">
    <property type="interactions" value="638"/>
</dbReference>
<dbReference type="AlphaFoldDB" id="A0A6M4H4W1"/>
<dbReference type="InParanoid" id="A0A6M4H4W1"/>
<evidence type="ECO:0000256" key="14">
    <source>
        <dbReference type="ARBA" id="ARBA00022842"/>
    </source>
</evidence>
<keyword evidence="12 23" id="KW-0547">Nucleotide-binding</keyword>
<comment type="pathway">
    <text evidence="3">Cofactor biosynthesis; tetrahydrofolate biosynthesis; 7,8-dihydrofolate from 2-amino-4-hydroxy-6-hydroxymethyl-7,8-dihydropteridine diphosphate and 4-aminobenzoate: step 2/2.</text>
</comment>
<comment type="similarity">
    <text evidence="5 23">Belongs to the folylpolyglutamate synthase family.</text>
</comment>
<evidence type="ECO:0000256" key="12">
    <source>
        <dbReference type="ARBA" id="ARBA00022741"/>
    </source>
</evidence>
<evidence type="ECO:0000256" key="2">
    <source>
        <dbReference type="ARBA" id="ARBA00002714"/>
    </source>
</evidence>
<dbReference type="InterPro" id="IPR018109">
    <property type="entry name" value="Folylpolyglutamate_synth_CS"/>
</dbReference>
<dbReference type="UniPathway" id="UPA00077">
    <property type="reaction ID" value="UER00157"/>
</dbReference>
<keyword evidence="15" id="KW-0289">Folate biosynthesis</keyword>
<dbReference type="SUPFAM" id="SSF53623">
    <property type="entry name" value="MurD-like peptide ligases, catalytic domain"/>
    <property type="match status" value="1"/>
</dbReference>
<accession>A0A6M4H4W1</accession>
<evidence type="ECO:0000256" key="10">
    <source>
        <dbReference type="ARBA" id="ARBA00022598"/>
    </source>
</evidence>
<sequence>MQRSLDDWLAYISAQHPSAIALGLDRVREVAGRMQLKPPKVAITVGGTNGKGSTCAFLERILLECGYKVGCYTSPHLIRYNERVRLQGEDVADAPLVESFERVEAARGSTQLTYFEYGTLAALWLFNERNVDCAILEVGLGGRLDAVNIIDADVAIVTSVDLDHQAFLGNTREAIGAEKAGIFRKGRPALFGDVGPPESLVKHAQAIGADLQILGRDFGFALQERQWEFRGRRSKKHALPVPALRGTWQLKNASCAIAALDEVADRLPVSLGEIKRGLTLVRLTGRLQVLPGQPAVVLDVAHNPHAARSLADGLLDMGFYPRTIAVFAMLADKDIGAVIDALKGRIDEWFVASVASDRAASATQLTEALAARGYAGVTRSFATVAQALDAARREAAPNDRICVFGSFYTVAEALEASR</sequence>
<reference evidence="26 27" key="1">
    <citation type="submission" date="2020-04" db="EMBL/GenBank/DDBJ databases">
        <title>Usitatibacter rugosus gen. nov., sp. nov. and Usitatibacter palustris sp. nov., novel members of Usitatibacteraceae fam. nov. within the order Nitrosomonadales isolated from soil.</title>
        <authorList>
            <person name="Huber K.J."/>
            <person name="Neumann-Schaal M."/>
            <person name="Geppert A."/>
            <person name="Luckner M."/>
            <person name="Wanner G."/>
            <person name="Overmann J."/>
        </authorList>
    </citation>
    <scope>NUCLEOTIDE SEQUENCE [LARGE SCALE GENOMIC DNA]</scope>
    <source>
        <strain evidence="26 27">Swamp67</strain>
    </source>
</reference>
<dbReference type="PANTHER" id="PTHR11136">
    <property type="entry name" value="FOLYLPOLYGLUTAMATE SYNTHASE-RELATED"/>
    <property type="match status" value="1"/>
</dbReference>
<dbReference type="RefSeq" id="WP_171161413.1">
    <property type="nucleotide sequence ID" value="NZ_CP053073.1"/>
</dbReference>
<comment type="function">
    <text evidence="2">Functions in two distinct reactions of the de novo folate biosynthetic pathway. Catalyzes the addition of a glutamate residue to dihydropteroate (7,8-dihydropteroate or H2Pte) to form dihydrofolate (7,8-dihydrofolate monoglutamate or H2Pte-Glu). Also catalyzes successive additions of L-glutamate to tetrahydrofolate or 10-formyltetrahydrofolate or 5,10-methylenetetrahydrofolate, leading to folylpolyglutamate derivatives.</text>
</comment>
<evidence type="ECO:0000256" key="4">
    <source>
        <dbReference type="ARBA" id="ARBA00005150"/>
    </source>
</evidence>
<evidence type="ECO:0000256" key="20">
    <source>
        <dbReference type="ARBA" id="ARBA00047808"/>
    </source>
</evidence>
<dbReference type="GO" id="GO:0005737">
    <property type="term" value="C:cytoplasm"/>
    <property type="evidence" value="ECO:0007669"/>
    <property type="project" value="TreeGrafter"/>
</dbReference>
<dbReference type="FunFam" id="3.40.1190.10:FF:000004">
    <property type="entry name" value="Dihydrofolate synthase/folylpolyglutamate synthase"/>
    <property type="match status" value="1"/>
</dbReference>
<comment type="subunit">
    <text evidence="6">Monomer.</text>
</comment>
<evidence type="ECO:0000256" key="11">
    <source>
        <dbReference type="ARBA" id="ARBA00022723"/>
    </source>
</evidence>
<evidence type="ECO:0000313" key="27">
    <source>
        <dbReference type="Proteomes" id="UP000503096"/>
    </source>
</evidence>
<evidence type="ECO:0000256" key="5">
    <source>
        <dbReference type="ARBA" id="ARBA00008276"/>
    </source>
</evidence>
<comment type="catalytic activity">
    <reaction evidence="19">
        <text>(6S)-5,6,7,8-tetrahydrofolyl-(gamma-L-Glu)(n) + L-glutamate + ATP = (6S)-5,6,7,8-tetrahydrofolyl-(gamma-L-Glu)(n+1) + ADP + phosphate + H(+)</text>
        <dbReference type="Rhea" id="RHEA:10580"/>
        <dbReference type="Rhea" id="RHEA-COMP:14738"/>
        <dbReference type="Rhea" id="RHEA-COMP:14740"/>
        <dbReference type="ChEBI" id="CHEBI:15378"/>
        <dbReference type="ChEBI" id="CHEBI:29985"/>
        <dbReference type="ChEBI" id="CHEBI:30616"/>
        <dbReference type="ChEBI" id="CHEBI:43474"/>
        <dbReference type="ChEBI" id="CHEBI:141005"/>
        <dbReference type="ChEBI" id="CHEBI:456216"/>
        <dbReference type="EC" id="6.3.2.17"/>
    </reaction>
</comment>
<dbReference type="KEGG" id="upl:DSM104440_01491"/>
<evidence type="ECO:0000256" key="8">
    <source>
        <dbReference type="ARBA" id="ARBA00013025"/>
    </source>
</evidence>
<dbReference type="EC" id="6.3.2.12" evidence="7"/>
<evidence type="ECO:0000256" key="22">
    <source>
        <dbReference type="ARBA" id="ARBA00049161"/>
    </source>
</evidence>
<evidence type="ECO:0000256" key="1">
    <source>
        <dbReference type="ARBA" id="ARBA00001946"/>
    </source>
</evidence>
<evidence type="ECO:0000259" key="25">
    <source>
        <dbReference type="Pfam" id="PF08245"/>
    </source>
</evidence>
<evidence type="ECO:0000256" key="18">
    <source>
        <dbReference type="ARBA" id="ARBA00032510"/>
    </source>
</evidence>
<dbReference type="GO" id="GO:0046656">
    <property type="term" value="P:folic acid biosynthetic process"/>
    <property type="evidence" value="ECO:0007669"/>
    <property type="project" value="UniProtKB-KW"/>
</dbReference>
<feature type="domain" description="Mur ligase central" evidence="25">
    <location>
        <begin position="45"/>
        <end position="185"/>
    </location>
</feature>
<comment type="pathway">
    <text evidence="4">Cofactor biosynthesis; tetrahydrofolylpolyglutamate biosynthesis.</text>
</comment>
<dbReference type="Proteomes" id="UP000503096">
    <property type="component" value="Chromosome"/>
</dbReference>
<evidence type="ECO:0000256" key="15">
    <source>
        <dbReference type="ARBA" id="ARBA00022909"/>
    </source>
</evidence>
<evidence type="ECO:0000256" key="19">
    <source>
        <dbReference type="ARBA" id="ARBA00047493"/>
    </source>
</evidence>
<feature type="domain" description="Mur ligase C-terminal" evidence="24">
    <location>
        <begin position="285"/>
        <end position="407"/>
    </location>
</feature>
<dbReference type="Gene3D" id="3.40.1190.10">
    <property type="entry name" value="Mur-like, catalytic domain"/>
    <property type="match status" value="1"/>
</dbReference>
<keyword evidence="10 23" id="KW-0436">Ligase</keyword>
<dbReference type="PIRSF" id="PIRSF001563">
    <property type="entry name" value="Folylpolyglu_synth"/>
    <property type="match status" value="1"/>
</dbReference>
<evidence type="ECO:0000256" key="9">
    <source>
        <dbReference type="ARBA" id="ARBA00019357"/>
    </source>
</evidence>
<dbReference type="EMBL" id="CP053073">
    <property type="protein sequence ID" value="QJR14681.1"/>
    <property type="molecule type" value="Genomic_DNA"/>
</dbReference>
<dbReference type="Pfam" id="PF02875">
    <property type="entry name" value="Mur_ligase_C"/>
    <property type="match status" value="1"/>
</dbReference>
<comment type="catalytic activity">
    <reaction evidence="21">
        <text>(6R)-5,10-methylenetetrahydrofolyl-(gamma-L-Glu)(n) + L-glutamate + ATP = (6R)-5,10-methylenetetrahydrofolyl-(gamma-L-Glu)(n+1) + ADP + phosphate + H(+)</text>
        <dbReference type="Rhea" id="RHEA:51912"/>
        <dbReference type="Rhea" id="RHEA-COMP:13257"/>
        <dbReference type="Rhea" id="RHEA-COMP:13258"/>
        <dbReference type="ChEBI" id="CHEBI:15378"/>
        <dbReference type="ChEBI" id="CHEBI:29985"/>
        <dbReference type="ChEBI" id="CHEBI:30616"/>
        <dbReference type="ChEBI" id="CHEBI:43474"/>
        <dbReference type="ChEBI" id="CHEBI:136572"/>
        <dbReference type="ChEBI" id="CHEBI:456216"/>
        <dbReference type="EC" id="6.3.2.17"/>
    </reaction>
</comment>
<evidence type="ECO:0000256" key="17">
    <source>
        <dbReference type="ARBA" id="ARBA00030592"/>
    </source>
</evidence>
<keyword evidence="13 23" id="KW-0067">ATP-binding</keyword>
<dbReference type="EC" id="6.3.2.17" evidence="8"/>
<evidence type="ECO:0000256" key="3">
    <source>
        <dbReference type="ARBA" id="ARBA00004799"/>
    </source>
</evidence>
<dbReference type="Pfam" id="PF08245">
    <property type="entry name" value="Mur_ligase_M"/>
    <property type="match status" value="1"/>
</dbReference>
<dbReference type="InterPro" id="IPR004101">
    <property type="entry name" value="Mur_ligase_C"/>
</dbReference>
<dbReference type="GO" id="GO:0046872">
    <property type="term" value="F:metal ion binding"/>
    <property type="evidence" value="ECO:0007669"/>
    <property type="project" value="UniProtKB-KW"/>
</dbReference>
<gene>
    <name evidence="26" type="primary">folC</name>
    <name evidence="26" type="ORF">DSM104440_01491</name>
</gene>
<dbReference type="Gene3D" id="3.90.190.20">
    <property type="entry name" value="Mur ligase, C-terminal domain"/>
    <property type="match status" value="1"/>
</dbReference>
<dbReference type="InterPro" id="IPR036615">
    <property type="entry name" value="Mur_ligase_C_dom_sf"/>
</dbReference>
<keyword evidence="11" id="KW-0479">Metal-binding</keyword>
<evidence type="ECO:0000256" key="7">
    <source>
        <dbReference type="ARBA" id="ARBA00013023"/>
    </source>
</evidence>
<evidence type="ECO:0000256" key="23">
    <source>
        <dbReference type="PIRNR" id="PIRNR001563"/>
    </source>
</evidence>
<keyword evidence="27" id="KW-1185">Reference proteome</keyword>
<evidence type="ECO:0000256" key="6">
    <source>
        <dbReference type="ARBA" id="ARBA00011245"/>
    </source>
</evidence>
<comment type="cofactor">
    <cofactor evidence="1">
        <name>Mg(2+)</name>
        <dbReference type="ChEBI" id="CHEBI:18420"/>
    </cofactor>
</comment>
<evidence type="ECO:0000259" key="24">
    <source>
        <dbReference type="Pfam" id="PF02875"/>
    </source>
</evidence>
<evidence type="ECO:0000313" key="26">
    <source>
        <dbReference type="EMBL" id="QJR14681.1"/>
    </source>
</evidence>